<gene>
    <name evidence="2" type="ORF">PCOR1329_LOCUS80369</name>
</gene>
<feature type="non-terminal residue" evidence="2">
    <location>
        <position position="1"/>
    </location>
</feature>
<protein>
    <submittedName>
        <fullName evidence="2">Uncharacterized protein</fullName>
    </submittedName>
</protein>
<reference evidence="2" key="1">
    <citation type="submission" date="2023-10" db="EMBL/GenBank/DDBJ databases">
        <authorList>
            <person name="Chen Y."/>
            <person name="Shah S."/>
            <person name="Dougan E. K."/>
            <person name="Thang M."/>
            <person name="Chan C."/>
        </authorList>
    </citation>
    <scope>NUCLEOTIDE SEQUENCE [LARGE SCALE GENOMIC DNA]</scope>
</reference>
<evidence type="ECO:0000313" key="2">
    <source>
        <dbReference type="EMBL" id="CAK0904293.1"/>
    </source>
</evidence>
<proteinExistence type="predicted"/>
<feature type="region of interest" description="Disordered" evidence="1">
    <location>
        <begin position="16"/>
        <end position="55"/>
    </location>
</feature>
<organism evidence="2 3">
    <name type="scientific">Prorocentrum cordatum</name>
    <dbReference type="NCBI Taxonomy" id="2364126"/>
    <lineage>
        <taxon>Eukaryota</taxon>
        <taxon>Sar</taxon>
        <taxon>Alveolata</taxon>
        <taxon>Dinophyceae</taxon>
        <taxon>Prorocentrales</taxon>
        <taxon>Prorocentraceae</taxon>
        <taxon>Prorocentrum</taxon>
    </lineage>
</organism>
<evidence type="ECO:0000313" key="3">
    <source>
        <dbReference type="Proteomes" id="UP001189429"/>
    </source>
</evidence>
<evidence type="ECO:0000256" key="1">
    <source>
        <dbReference type="SAM" id="MobiDB-lite"/>
    </source>
</evidence>
<name>A0ABN9Y0T1_9DINO</name>
<feature type="region of interest" description="Disordered" evidence="1">
    <location>
        <begin position="86"/>
        <end position="130"/>
    </location>
</feature>
<feature type="compositionally biased region" description="Basic residues" evidence="1">
    <location>
        <begin position="96"/>
        <end position="109"/>
    </location>
</feature>
<keyword evidence="3" id="KW-1185">Reference proteome</keyword>
<feature type="compositionally biased region" description="Low complexity" evidence="1">
    <location>
        <begin position="22"/>
        <end position="39"/>
    </location>
</feature>
<dbReference type="Proteomes" id="UP001189429">
    <property type="component" value="Unassembled WGS sequence"/>
</dbReference>
<sequence length="130" mass="14272">GRGRLLWGPLVSSSARLRKPAAESPRGGAAPGRPEPAGATRRERPLESSRAGLPWSLGGARHRWARLVHLHPRRVRWTVRVTLTSGRTGIPGVGNLHRHPRVVKGRTTGRGHAIEQSVVPARRPRRRAQS</sequence>
<comment type="caution">
    <text evidence="2">The sequence shown here is derived from an EMBL/GenBank/DDBJ whole genome shotgun (WGS) entry which is preliminary data.</text>
</comment>
<dbReference type="EMBL" id="CAUYUJ010021382">
    <property type="protein sequence ID" value="CAK0904293.1"/>
    <property type="molecule type" value="Genomic_DNA"/>
</dbReference>
<accession>A0ABN9Y0T1</accession>